<gene>
    <name evidence="1" type="ORF">GRF29_164g130704</name>
</gene>
<proteinExistence type="predicted"/>
<organism evidence="1 2">
    <name type="scientific">Pseudopithomyces chartarum</name>
    <dbReference type="NCBI Taxonomy" id="1892770"/>
    <lineage>
        <taxon>Eukaryota</taxon>
        <taxon>Fungi</taxon>
        <taxon>Dikarya</taxon>
        <taxon>Ascomycota</taxon>
        <taxon>Pezizomycotina</taxon>
        <taxon>Dothideomycetes</taxon>
        <taxon>Pleosporomycetidae</taxon>
        <taxon>Pleosporales</taxon>
        <taxon>Massarineae</taxon>
        <taxon>Didymosphaeriaceae</taxon>
        <taxon>Pseudopithomyces</taxon>
    </lineage>
</organism>
<dbReference type="AlphaFoldDB" id="A0AAN6LNT3"/>
<reference evidence="1 2" key="1">
    <citation type="submission" date="2021-02" db="EMBL/GenBank/DDBJ databases">
        <title>Genome assembly of Pseudopithomyces chartarum.</title>
        <authorList>
            <person name="Jauregui R."/>
            <person name="Singh J."/>
            <person name="Voisey C."/>
        </authorList>
    </citation>
    <scope>NUCLEOTIDE SEQUENCE [LARGE SCALE GENOMIC DNA]</scope>
    <source>
        <strain evidence="1 2">AGR01</strain>
    </source>
</reference>
<keyword evidence="2" id="KW-1185">Reference proteome</keyword>
<sequence>MQVFDDASWGPRGALLMLWKTRTTISLPWLGALVTLLLLAFDPFTQRVVGVKTRGMELVNETSTISYAPSFKDERLSKDVVERLVDPHGRLTFSLASMATLAGRSSIYESNKVCGTKASTYPSHVSSAVQTKCETREIRTTEAFGYAYFIQARKPHQIGDEHISPEEQATRRFARLQDFKDAKHNNEDILYYGMNCTIRKPDFPNLNITYRIDYKFNQQGLTGKGDYYPGRVIPFPFGADQIADATAFGNPQVQQESKQPSLGTGDLDSRGITGWPFTFCTSRRYAFASPSGYNFPTLDTR</sequence>
<dbReference type="EMBL" id="WVTA01000015">
    <property type="protein sequence ID" value="KAK3201648.1"/>
    <property type="molecule type" value="Genomic_DNA"/>
</dbReference>
<evidence type="ECO:0000313" key="1">
    <source>
        <dbReference type="EMBL" id="KAK3201648.1"/>
    </source>
</evidence>
<dbReference type="InterPro" id="IPR021514">
    <property type="entry name" value="DUF3176"/>
</dbReference>
<dbReference type="PANTHER" id="PTHR35394:SF5">
    <property type="entry name" value="DUF3176 DOMAIN-CONTAINING PROTEIN"/>
    <property type="match status" value="1"/>
</dbReference>
<accession>A0AAN6LNT3</accession>
<dbReference type="PANTHER" id="PTHR35394">
    <property type="entry name" value="DUF3176 DOMAIN-CONTAINING PROTEIN"/>
    <property type="match status" value="1"/>
</dbReference>
<name>A0AAN6LNT3_9PLEO</name>
<dbReference type="Pfam" id="PF11374">
    <property type="entry name" value="DUF3176"/>
    <property type="match status" value="1"/>
</dbReference>
<comment type="caution">
    <text evidence="1">The sequence shown here is derived from an EMBL/GenBank/DDBJ whole genome shotgun (WGS) entry which is preliminary data.</text>
</comment>
<evidence type="ECO:0000313" key="2">
    <source>
        <dbReference type="Proteomes" id="UP001280581"/>
    </source>
</evidence>
<dbReference type="Proteomes" id="UP001280581">
    <property type="component" value="Unassembled WGS sequence"/>
</dbReference>
<protein>
    <submittedName>
        <fullName evidence="1">Uncharacterized protein</fullName>
    </submittedName>
</protein>